<dbReference type="OrthoDB" id="9782387at2"/>
<evidence type="ECO:0000256" key="1">
    <source>
        <dbReference type="ARBA" id="ARBA00001966"/>
    </source>
</evidence>
<evidence type="ECO:0000313" key="8">
    <source>
        <dbReference type="Proteomes" id="UP000031130"/>
    </source>
</evidence>
<dbReference type="HOGENOM" id="CLU_070522_0_0_7"/>
<dbReference type="PANTHER" id="PTHR11228:SF7">
    <property type="entry name" value="PQQA PEPTIDE CYCLASE"/>
    <property type="match status" value="1"/>
</dbReference>
<name>A0A0A8HSL3_CAMLA</name>
<evidence type="ECO:0000256" key="3">
    <source>
        <dbReference type="ARBA" id="ARBA00022723"/>
    </source>
</evidence>
<dbReference type="RefSeq" id="WP_039625014.1">
    <property type="nucleotide sequence ID" value="NZ_CP007775.1"/>
</dbReference>
<keyword evidence="3" id="KW-0479">Metal-binding</keyword>
<dbReference type="SFLD" id="SFLDG01067">
    <property type="entry name" value="SPASM/twitch_domain_containing"/>
    <property type="match status" value="1"/>
</dbReference>
<evidence type="ECO:0000256" key="4">
    <source>
        <dbReference type="ARBA" id="ARBA00023004"/>
    </source>
</evidence>
<keyword evidence="2" id="KW-0949">S-adenosyl-L-methionine</keyword>
<organism evidence="7 8">
    <name type="scientific">Campylobacter lari NCTC 11845</name>
    <dbReference type="NCBI Taxonomy" id="1388749"/>
    <lineage>
        <taxon>Bacteria</taxon>
        <taxon>Pseudomonadati</taxon>
        <taxon>Campylobacterota</taxon>
        <taxon>Epsilonproteobacteria</taxon>
        <taxon>Campylobacterales</taxon>
        <taxon>Campylobacteraceae</taxon>
        <taxon>Campylobacter</taxon>
    </lineage>
</organism>
<dbReference type="CDD" id="cd01335">
    <property type="entry name" value="Radical_SAM"/>
    <property type="match status" value="1"/>
</dbReference>
<feature type="domain" description="Radical SAM core" evidence="6">
    <location>
        <begin position="73"/>
        <end position="180"/>
    </location>
</feature>
<reference evidence="7 8" key="1">
    <citation type="journal article" date="2014" name="Genome Biol. Evol.">
        <title>Comparative Genomics of the Campylobacter lari Group.</title>
        <authorList>
            <person name="Miller W.G."/>
            <person name="Yee E."/>
            <person name="Chapman M.H."/>
            <person name="Smith T.P."/>
            <person name="Bono J.L."/>
            <person name="Huynh S."/>
            <person name="Parker C.T."/>
            <person name="Vandamme P."/>
            <person name="Luong K."/>
            <person name="Korlach J."/>
        </authorList>
    </citation>
    <scope>NUCLEOTIDE SEQUENCE [LARGE SCALE GENOMIC DNA]</scope>
    <source>
        <strain evidence="8">RM3659</strain>
    </source>
</reference>
<evidence type="ECO:0000256" key="5">
    <source>
        <dbReference type="ARBA" id="ARBA00023014"/>
    </source>
</evidence>
<gene>
    <name evidence="7" type="ORF">UPTC3659_0027</name>
</gene>
<keyword evidence="5" id="KW-0411">Iron-sulfur</keyword>
<protein>
    <submittedName>
        <fullName evidence="7">Radical SAM domain-containing protein</fullName>
    </submittedName>
</protein>
<proteinExistence type="predicted"/>
<dbReference type="GO" id="GO:0003824">
    <property type="term" value="F:catalytic activity"/>
    <property type="evidence" value="ECO:0007669"/>
    <property type="project" value="InterPro"/>
</dbReference>
<dbReference type="Gene3D" id="3.20.20.70">
    <property type="entry name" value="Aldolase class I"/>
    <property type="match status" value="1"/>
</dbReference>
<dbReference type="InterPro" id="IPR058240">
    <property type="entry name" value="rSAM_sf"/>
</dbReference>
<dbReference type="KEGG" id="cln:UPTC3659_0027"/>
<dbReference type="EMBL" id="CP007775">
    <property type="protein sequence ID" value="AJD00919.1"/>
    <property type="molecule type" value="Genomic_DNA"/>
</dbReference>
<dbReference type="InterPro" id="IPR050377">
    <property type="entry name" value="Radical_SAM_PqqE_MftC-like"/>
</dbReference>
<dbReference type="AlphaFoldDB" id="A0A0A8HSL3"/>
<dbReference type="SUPFAM" id="SSF102114">
    <property type="entry name" value="Radical SAM enzymes"/>
    <property type="match status" value="1"/>
</dbReference>
<dbReference type="PANTHER" id="PTHR11228">
    <property type="entry name" value="RADICAL SAM DOMAIN PROTEIN"/>
    <property type="match status" value="1"/>
</dbReference>
<dbReference type="InterPro" id="IPR013785">
    <property type="entry name" value="Aldolase_TIM"/>
</dbReference>
<accession>A0A0A8HSL3</accession>
<dbReference type="GO" id="GO:0046872">
    <property type="term" value="F:metal ion binding"/>
    <property type="evidence" value="ECO:0007669"/>
    <property type="project" value="UniProtKB-KW"/>
</dbReference>
<dbReference type="GO" id="GO:0051536">
    <property type="term" value="F:iron-sulfur cluster binding"/>
    <property type="evidence" value="ECO:0007669"/>
    <property type="project" value="UniProtKB-KW"/>
</dbReference>
<evidence type="ECO:0000313" key="7">
    <source>
        <dbReference type="EMBL" id="AJD00919.1"/>
    </source>
</evidence>
<dbReference type="SFLD" id="SFLDS00029">
    <property type="entry name" value="Radical_SAM"/>
    <property type="match status" value="1"/>
</dbReference>
<evidence type="ECO:0000259" key="6">
    <source>
        <dbReference type="Pfam" id="PF04055"/>
    </source>
</evidence>
<comment type="cofactor">
    <cofactor evidence="1">
        <name>[4Fe-4S] cluster</name>
        <dbReference type="ChEBI" id="CHEBI:49883"/>
    </cofactor>
</comment>
<evidence type="ECO:0000256" key="2">
    <source>
        <dbReference type="ARBA" id="ARBA00022691"/>
    </source>
</evidence>
<keyword evidence="4" id="KW-0408">Iron</keyword>
<dbReference type="Pfam" id="PF04055">
    <property type="entry name" value="Radical_SAM"/>
    <property type="match status" value="1"/>
</dbReference>
<sequence>MVDKKQLLENQLFKNRYIKPNISWYFSYLNGKRGIARIFKVPYAALMKKFYLKKYFEKRVLEGKVDIPYLELVLTTRCTLRCESCNNLMQYFSPSNQYTCTLEGIIESLDLLLSKVDSIARVRIIGGEPLLFKDLPQLIDYLDAQKKILTFSLVTNATIDFKDELMKKLKKSNKIRKITISDYKRSPNLKIPLKQENILRKLKENKIPFSMDSSGENSTWSDPEKIYKRGRSKEDIIKNYRNCQMPCVSLMTSEGLENKQLAPKGAIFVCPISSSLSRLKGLEEFNGDFLNLEDSKERFFEFYSQDFYKSCDYCRDYGKPAKQIAVAIQTDKVLKLEKD</sequence>
<dbReference type="Proteomes" id="UP000031130">
    <property type="component" value="Chromosome"/>
</dbReference>
<dbReference type="InterPro" id="IPR007197">
    <property type="entry name" value="rSAM"/>
</dbReference>